<dbReference type="GO" id="GO:0004674">
    <property type="term" value="F:protein serine/threonine kinase activity"/>
    <property type="evidence" value="ECO:0007669"/>
    <property type="project" value="UniProtKB-KW"/>
</dbReference>
<dbReference type="SUPFAM" id="SSF56112">
    <property type="entry name" value="Protein kinase-like (PK-like)"/>
    <property type="match status" value="1"/>
</dbReference>
<dbReference type="RefSeq" id="XP_022653944.1">
    <property type="nucleotide sequence ID" value="XM_022798209.1"/>
</dbReference>
<dbReference type="InterPro" id="IPR000719">
    <property type="entry name" value="Prot_kinase_dom"/>
</dbReference>
<evidence type="ECO:0000256" key="10">
    <source>
        <dbReference type="ARBA" id="ARBA00048679"/>
    </source>
</evidence>
<keyword evidence="5" id="KW-0547">Nucleotide-binding</keyword>
<dbReference type="PROSITE" id="PS00108">
    <property type="entry name" value="PROTEIN_KINASE_ST"/>
    <property type="match status" value="1"/>
</dbReference>
<dbReference type="GO" id="GO:0005524">
    <property type="term" value="F:ATP binding"/>
    <property type="evidence" value="ECO:0007669"/>
    <property type="project" value="UniProtKB-KW"/>
</dbReference>
<reference evidence="12" key="1">
    <citation type="submission" date="2021-01" db="UniProtKB">
        <authorList>
            <consortium name="EnsemblMetazoa"/>
        </authorList>
    </citation>
    <scope>IDENTIFICATION</scope>
</reference>
<keyword evidence="7" id="KW-0067">ATP-binding</keyword>
<organism evidence="12 13">
    <name type="scientific">Varroa destructor</name>
    <name type="common">Honeybee mite</name>
    <dbReference type="NCBI Taxonomy" id="109461"/>
    <lineage>
        <taxon>Eukaryota</taxon>
        <taxon>Metazoa</taxon>
        <taxon>Ecdysozoa</taxon>
        <taxon>Arthropoda</taxon>
        <taxon>Chelicerata</taxon>
        <taxon>Arachnida</taxon>
        <taxon>Acari</taxon>
        <taxon>Parasitiformes</taxon>
        <taxon>Mesostigmata</taxon>
        <taxon>Gamasina</taxon>
        <taxon>Dermanyssoidea</taxon>
        <taxon>Varroidae</taxon>
        <taxon>Varroa</taxon>
    </lineage>
</organism>
<evidence type="ECO:0000256" key="1">
    <source>
        <dbReference type="ARBA" id="ARBA00012513"/>
    </source>
</evidence>
<feature type="domain" description="Protein kinase" evidence="11">
    <location>
        <begin position="187"/>
        <end position="450"/>
    </location>
</feature>
<evidence type="ECO:0000256" key="4">
    <source>
        <dbReference type="ARBA" id="ARBA00022679"/>
    </source>
</evidence>
<evidence type="ECO:0000256" key="8">
    <source>
        <dbReference type="ARBA" id="ARBA00033099"/>
    </source>
</evidence>
<keyword evidence="6" id="KW-0418">Kinase</keyword>
<evidence type="ECO:0000313" key="13">
    <source>
        <dbReference type="Proteomes" id="UP000594260"/>
    </source>
</evidence>
<dbReference type="InParanoid" id="A0A7M7JLX8"/>
<keyword evidence="3" id="KW-0723">Serine/threonine-protein kinase</keyword>
<dbReference type="AlphaFoldDB" id="A0A7M7JLX8"/>
<dbReference type="EnsemblMetazoa" id="XM_022798209">
    <property type="protein sequence ID" value="XP_022653944"/>
    <property type="gene ID" value="LOC111247384"/>
</dbReference>
<dbReference type="Proteomes" id="UP000594260">
    <property type="component" value="Unplaced"/>
</dbReference>
<keyword evidence="13" id="KW-1185">Reference proteome</keyword>
<dbReference type="OrthoDB" id="6499006at2759"/>
<dbReference type="GeneID" id="111247384"/>
<sequence>MLMDVASSENALTREDLLKELRRRMKSSMRVLNIRRPKTVTTVQYALRSFIKRESRLPLDRFPREQFITQQVILVGSFALRGLQDSTLTFLDLREDLGNLVYLLDYLNIRFPREAVILQTYIYTLLAITDEICGLLEKAAQLKLRGNFEVDIQVTRTDWQAVKSTFQYTDQPQHIKIELCVPKLHDIEPLRLLGAGGFGAVYKVRIGGVTMGGKLIPVERMHAPRHACIDKVVASMINSPYLVKYNSCFATDKAYVTLMEYIRGVDLNRIIKVGEPIDDTVCAVILAQLGLAVQYLHFRGFIHRDIKPTNMMVLPGGRMKLIDLDTCKVCTSLYANGYTRTFRRRTFAEFNDMESVGTRVFLSPEILSLEPYGRATDWWAVGVTAYVMGTGKLPFRGSEEEAKRLIKDVEYRSPNERPALKPLIERLLQKNPRRRISSARFEEYQQHPYFEDVDWSRLDETNVCEIKVMDQLMKITEEGEWSALELRKKRRQKKERKTRLTFAEISDIEKHRGIYTYFTEPFRELLRELADGVEQPKTKLAEEPYDLLASFTERRQRASYRFKAFLRWKTRPEDGKTISLSTTTISKSED</sequence>
<dbReference type="KEGG" id="vde:111247384"/>
<evidence type="ECO:0000256" key="2">
    <source>
        <dbReference type="ARBA" id="ARBA00022148"/>
    </source>
</evidence>
<evidence type="ECO:0000256" key="3">
    <source>
        <dbReference type="ARBA" id="ARBA00022527"/>
    </source>
</evidence>
<evidence type="ECO:0000256" key="5">
    <source>
        <dbReference type="ARBA" id="ARBA00022741"/>
    </source>
</evidence>
<keyword evidence="4" id="KW-0808">Transferase</keyword>
<comment type="catalytic activity">
    <reaction evidence="10">
        <text>L-seryl-[protein] + ATP = O-phospho-L-seryl-[protein] + ADP + H(+)</text>
        <dbReference type="Rhea" id="RHEA:17989"/>
        <dbReference type="Rhea" id="RHEA-COMP:9863"/>
        <dbReference type="Rhea" id="RHEA-COMP:11604"/>
        <dbReference type="ChEBI" id="CHEBI:15378"/>
        <dbReference type="ChEBI" id="CHEBI:29999"/>
        <dbReference type="ChEBI" id="CHEBI:30616"/>
        <dbReference type="ChEBI" id="CHEBI:83421"/>
        <dbReference type="ChEBI" id="CHEBI:456216"/>
        <dbReference type="EC" id="2.7.11.1"/>
    </reaction>
</comment>
<accession>A0A7M7JLX8</accession>
<dbReference type="Gene3D" id="3.30.200.20">
    <property type="entry name" value="Phosphorylase Kinase, domain 1"/>
    <property type="match status" value="1"/>
</dbReference>
<protein>
    <recommendedName>
        <fullName evidence="2">Serine/threonine-protein kinase greatwall</fullName>
        <ecNumber evidence="1">2.7.11.1</ecNumber>
    </recommendedName>
    <alternativeName>
        <fullName evidence="8">Microtubule-associated serine/threonine-protein kinase-like</fullName>
    </alternativeName>
</protein>
<evidence type="ECO:0000256" key="7">
    <source>
        <dbReference type="ARBA" id="ARBA00022840"/>
    </source>
</evidence>
<dbReference type="OMA" id="FIPRITE"/>
<dbReference type="PANTHER" id="PTHR24356:SF1">
    <property type="entry name" value="SERINE_THREONINE-PROTEIN KINASE GREATWALL"/>
    <property type="match status" value="1"/>
</dbReference>
<dbReference type="PROSITE" id="PS50011">
    <property type="entry name" value="PROTEIN_KINASE_DOM"/>
    <property type="match status" value="1"/>
</dbReference>
<dbReference type="SMART" id="SM00220">
    <property type="entry name" value="S_TKc"/>
    <property type="match status" value="1"/>
</dbReference>
<dbReference type="InterPro" id="IPR011009">
    <property type="entry name" value="Kinase-like_dom_sf"/>
</dbReference>
<comment type="catalytic activity">
    <reaction evidence="9">
        <text>L-threonyl-[protein] + ATP = O-phospho-L-threonyl-[protein] + ADP + H(+)</text>
        <dbReference type="Rhea" id="RHEA:46608"/>
        <dbReference type="Rhea" id="RHEA-COMP:11060"/>
        <dbReference type="Rhea" id="RHEA-COMP:11605"/>
        <dbReference type="ChEBI" id="CHEBI:15378"/>
        <dbReference type="ChEBI" id="CHEBI:30013"/>
        <dbReference type="ChEBI" id="CHEBI:30616"/>
        <dbReference type="ChEBI" id="CHEBI:61977"/>
        <dbReference type="ChEBI" id="CHEBI:456216"/>
        <dbReference type="EC" id="2.7.11.1"/>
    </reaction>
</comment>
<dbReference type="PANTHER" id="PTHR24356">
    <property type="entry name" value="SERINE/THREONINE-PROTEIN KINASE"/>
    <property type="match status" value="1"/>
</dbReference>
<dbReference type="Pfam" id="PF00069">
    <property type="entry name" value="Pkinase"/>
    <property type="match status" value="1"/>
</dbReference>
<proteinExistence type="predicted"/>
<dbReference type="InterPro" id="IPR008271">
    <property type="entry name" value="Ser/Thr_kinase_AS"/>
</dbReference>
<evidence type="ECO:0000313" key="12">
    <source>
        <dbReference type="EnsemblMetazoa" id="XP_022653944"/>
    </source>
</evidence>
<dbReference type="InterPro" id="IPR050236">
    <property type="entry name" value="Ser_Thr_kinase_AGC"/>
</dbReference>
<dbReference type="Gene3D" id="1.10.510.10">
    <property type="entry name" value="Transferase(Phosphotransferase) domain 1"/>
    <property type="match status" value="1"/>
</dbReference>
<dbReference type="EC" id="2.7.11.1" evidence="1"/>
<name>A0A7M7JLX8_VARDE</name>
<evidence type="ECO:0000256" key="6">
    <source>
        <dbReference type="ARBA" id="ARBA00022777"/>
    </source>
</evidence>
<evidence type="ECO:0000259" key="11">
    <source>
        <dbReference type="PROSITE" id="PS50011"/>
    </source>
</evidence>
<evidence type="ECO:0000256" key="9">
    <source>
        <dbReference type="ARBA" id="ARBA00047899"/>
    </source>
</evidence>